<dbReference type="EMBL" id="JACHHN010000005">
    <property type="protein sequence ID" value="MBB5192003.1"/>
    <property type="molecule type" value="Genomic_DNA"/>
</dbReference>
<sequence>MRIGQCARWQAELAVTSGSRAGFDLAQISVEMIGVMAVAYG</sequence>
<protein>
    <submittedName>
        <fullName evidence="1">Uncharacterized protein</fullName>
    </submittedName>
</protein>
<proteinExistence type="predicted"/>
<comment type="caution">
    <text evidence="1">The sequence shown here is derived from an EMBL/GenBank/DDBJ whole genome shotgun (WGS) entry which is preliminary data.</text>
</comment>
<gene>
    <name evidence="1" type="ORF">HNQ50_002740</name>
</gene>
<dbReference type="AlphaFoldDB" id="A0A840RID1"/>
<keyword evidence="2" id="KW-1185">Reference proteome</keyword>
<evidence type="ECO:0000313" key="1">
    <source>
        <dbReference type="EMBL" id="MBB5192003.1"/>
    </source>
</evidence>
<evidence type="ECO:0000313" key="2">
    <source>
        <dbReference type="Proteomes" id="UP000543030"/>
    </source>
</evidence>
<reference evidence="1 2" key="1">
    <citation type="submission" date="2020-08" db="EMBL/GenBank/DDBJ databases">
        <title>Genomic Encyclopedia of Type Strains, Phase IV (KMG-IV): sequencing the most valuable type-strain genomes for metagenomic binning, comparative biology and taxonomic classification.</title>
        <authorList>
            <person name="Goeker M."/>
        </authorList>
    </citation>
    <scope>NUCLEOTIDE SEQUENCE [LARGE SCALE GENOMIC DNA]</scope>
    <source>
        <strain evidence="1 2">DSM 18233</strain>
    </source>
</reference>
<organism evidence="1 2">
    <name type="scientific">Silvimonas terrae</name>
    <dbReference type="NCBI Taxonomy" id="300266"/>
    <lineage>
        <taxon>Bacteria</taxon>
        <taxon>Pseudomonadati</taxon>
        <taxon>Pseudomonadota</taxon>
        <taxon>Betaproteobacteria</taxon>
        <taxon>Neisseriales</taxon>
        <taxon>Chitinibacteraceae</taxon>
        <taxon>Silvimonas</taxon>
    </lineage>
</organism>
<dbReference type="Proteomes" id="UP000543030">
    <property type="component" value="Unassembled WGS sequence"/>
</dbReference>
<dbReference type="RefSeq" id="WP_281386199.1">
    <property type="nucleotide sequence ID" value="NZ_JACHHN010000005.1"/>
</dbReference>
<name>A0A840RID1_9NEIS</name>
<accession>A0A840RID1</accession>